<sequence length="358" mass="37476">MQTGLINPNVAWDFFSGFMTPLCETREPGLEVSSGTTSLLSNTTGPSSNAPSATTTATADPGPYIRQLADLNVKLYEHFKLLPPACNQPTILPSLSDARLFPIDSTFVLTQSLIEITSHLYPTPSPCPISSTTSSSSSSSSSSSVPQSTSSSSSCSSSGSSSNSRSSTTTATASTPANPPVDQATTLLLLSCADRVFDIYSLIFTHMRTCIAHHSTAAPLDGRKLALALPQLRIGGFAPPAEVAVAGYMFMVILMAGGLFERLREALGFWRDGGGSGSAGGIEKAGEGGNPADYAASARRRSGFPDFTEAAREEVGKRARAVAGEIASTRRLFLDMPEMKKGSGDVLAMFMPGGGVRR</sequence>
<keyword evidence="3" id="KW-1185">Reference proteome</keyword>
<dbReference type="EMBL" id="BAAFSV010000006">
    <property type="protein sequence ID" value="GAB1319931.1"/>
    <property type="molecule type" value="Genomic_DNA"/>
</dbReference>
<feature type="compositionally biased region" description="Low complexity" evidence="1">
    <location>
        <begin position="128"/>
        <end position="176"/>
    </location>
</feature>
<evidence type="ECO:0000313" key="2">
    <source>
        <dbReference type="EMBL" id="GAB1319931.1"/>
    </source>
</evidence>
<proteinExistence type="predicted"/>
<comment type="caution">
    <text evidence="2">The sequence shown here is derived from an EMBL/GenBank/DDBJ whole genome shotgun (WGS) entry which is preliminary data.</text>
</comment>
<feature type="region of interest" description="Disordered" evidence="1">
    <location>
        <begin position="127"/>
        <end position="178"/>
    </location>
</feature>
<gene>
    <name evidence="2" type="ORF">MFIFM68171_10141</name>
</gene>
<evidence type="ECO:0000313" key="3">
    <source>
        <dbReference type="Proteomes" id="UP001628179"/>
    </source>
</evidence>
<protein>
    <submittedName>
        <fullName evidence="2">Uncharacterized protein</fullName>
    </submittedName>
</protein>
<organism evidence="2 3">
    <name type="scientific">Madurella fahalii</name>
    <dbReference type="NCBI Taxonomy" id="1157608"/>
    <lineage>
        <taxon>Eukaryota</taxon>
        <taxon>Fungi</taxon>
        <taxon>Dikarya</taxon>
        <taxon>Ascomycota</taxon>
        <taxon>Pezizomycotina</taxon>
        <taxon>Sordariomycetes</taxon>
        <taxon>Sordariomycetidae</taxon>
        <taxon>Sordariales</taxon>
        <taxon>Sordariales incertae sedis</taxon>
        <taxon>Madurella</taxon>
    </lineage>
</organism>
<reference evidence="2 3" key="1">
    <citation type="submission" date="2024-09" db="EMBL/GenBank/DDBJ databases">
        <title>Itraconazole resistance in Madurella fahalii resulting from another homologue of gene encoding cytochrome P450 14-alpha sterol demethylase (CYP51).</title>
        <authorList>
            <person name="Yoshioka I."/>
            <person name="Fahal A.H."/>
            <person name="Kaneko S."/>
            <person name="Yaguchi T."/>
        </authorList>
    </citation>
    <scope>NUCLEOTIDE SEQUENCE [LARGE SCALE GENOMIC DNA]</scope>
    <source>
        <strain evidence="2 3">IFM 68171</strain>
    </source>
</reference>
<accession>A0ABQ0GQD3</accession>
<dbReference type="Proteomes" id="UP001628179">
    <property type="component" value="Unassembled WGS sequence"/>
</dbReference>
<feature type="compositionally biased region" description="Low complexity" evidence="1">
    <location>
        <begin position="33"/>
        <end position="61"/>
    </location>
</feature>
<dbReference type="RefSeq" id="XP_070921661.1">
    <property type="nucleotide sequence ID" value="XM_071065560.1"/>
</dbReference>
<evidence type="ECO:0000256" key="1">
    <source>
        <dbReference type="SAM" id="MobiDB-lite"/>
    </source>
</evidence>
<feature type="region of interest" description="Disordered" evidence="1">
    <location>
        <begin position="30"/>
        <end position="61"/>
    </location>
</feature>
<dbReference type="GeneID" id="98180883"/>
<name>A0ABQ0GQD3_9PEZI</name>